<name>A0AAV5SJB9_9BILA</name>
<accession>A0AAV5SJB9</accession>
<gene>
    <name evidence="2" type="ORF">PENTCL1PPCAC_4887</name>
</gene>
<dbReference type="AlphaFoldDB" id="A0AAV5SJB9"/>
<dbReference type="EMBL" id="BTSX01000002">
    <property type="protein sequence ID" value="GMS82712.1"/>
    <property type="molecule type" value="Genomic_DNA"/>
</dbReference>
<proteinExistence type="predicted"/>
<organism evidence="2 3">
    <name type="scientific">Pristionchus entomophagus</name>
    <dbReference type="NCBI Taxonomy" id="358040"/>
    <lineage>
        <taxon>Eukaryota</taxon>
        <taxon>Metazoa</taxon>
        <taxon>Ecdysozoa</taxon>
        <taxon>Nematoda</taxon>
        <taxon>Chromadorea</taxon>
        <taxon>Rhabditida</taxon>
        <taxon>Rhabditina</taxon>
        <taxon>Diplogasteromorpha</taxon>
        <taxon>Diplogasteroidea</taxon>
        <taxon>Neodiplogasteridae</taxon>
        <taxon>Pristionchus</taxon>
    </lineage>
</organism>
<protein>
    <submittedName>
        <fullName evidence="2">Uncharacterized protein</fullName>
    </submittedName>
</protein>
<keyword evidence="3" id="KW-1185">Reference proteome</keyword>
<evidence type="ECO:0000313" key="2">
    <source>
        <dbReference type="EMBL" id="GMS82712.1"/>
    </source>
</evidence>
<comment type="caution">
    <text evidence="2">The sequence shown here is derived from an EMBL/GenBank/DDBJ whole genome shotgun (WGS) entry which is preliminary data.</text>
</comment>
<sequence length="104" mass="11533">NASDVPQGPISSNYSSGECSQQSDVVRDLAIDRKIPFFLATPKNQNMTSFSSIQHDGKHVVFENYVSGRAVWDLEVGSWYIDLMDGPVKYYFLSAKCVIAPISP</sequence>
<evidence type="ECO:0000256" key="1">
    <source>
        <dbReference type="SAM" id="MobiDB-lite"/>
    </source>
</evidence>
<evidence type="ECO:0000313" key="3">
    <source>
        <dbReference type="Proteomes" id="UP001432027"/>
    </source>
</evidence>
<feature type="non-terminal residue" evidence="2">
    <location>
        <position position="104"/>
    </location>
</feature>
<feature type="region of interest" description="Disordered" evidence="1">
    <location>
        <begin position="1"/>
        <end position="21"/>
    </location>
</feature>
<feature type="non-terminal residue" evidence="2">
    <location>
        <position position="1"/>
    </location>
</feature>
<reference evidence="2" key="1">
    <citation type="submission" date="2023-10" db="EMBL/GenBank/DDBJ databases">
        <title>Genome assembly of Pristionchus species.</title>
        <authorList>
            <person name="Yoshida K."/>
            <person name="Sommer R.J."/>
        </authorList>
    </citation>
    <scope>NUCLEOTIDE SEQUENCE</scope>
    <source>
        <strain evidence="2">RS0144</strain>
    </source>
</reference>
<dbReference type="Proteomes" id="UP001432027">
    <property type="component" value="Unassembled WGS sequence"/>
</dbReference>